<keyword evidence="1" id="KW-0472">Membrane</keyword>
<keyword evidence="1" id="KW-0812">Transmembrane</keyword>
<evidence type="ECO:0008006" key="4">
    <source>
        <dbReference type="Google" id="ProtNLM"/>
    </source>
</evidence>
<accession>A0A0J9TL10</accession>
<dbReference type="AlphaFoldDB" id="A0A0J9TL10"/>
<evidence type="ECO:0000313" key="3">
    <source>
        <dbReference type="Proteomes" id="UP000053239"/>
    </source>
</evidence>
<feature type="transmembrane region" description="Helical" evidence="1">
    <location>
        <begin position="171"/>
        <end position="190"/>
    </location>
</feature>
<gene>
    <name evidence="2" type="ORF">PVNG_02828</name>
</gene>
<dbReference type="EMBL" id="KQ235714">
    <property type="protein sequence ID" value="KMZ95979.1"/>
    <property type="molecule type" value="Genomic_DNA"/>
</dbReference>
<proteinExistence type="predicted"/>
<organism evidence="2 3">
    <name type="scientific">Plasmodium vivax North Korean</name>
    <dbReference type="NCBI Taxonomy" id="1035514"/>
    <lineage>
        <taxon>Eukaryota</taxon>
        <taxon>Sar</taxon>
        <taxon>Alveolata</taxon>
        <taxon>Apicomplexa</taxon>
        <taxon>Aconoidasida</taxon>
        <taxon>Haemosporida</taxon>
        <taxon>Plasmodiidae</taxon>
        <taxon>Plasmodium</taxon>
        <taxon>Plasmodium (Plasmodium)</taxon>
    </lineage>
</organism>
<reference evidence="2 3" key="1">
    <citation type="submission" date="2011-09" db="EMBL/GenBank/DDBJ databases">
        <title>The Genome Sequence of Plasmodium vivax North Korean.</title>
        <authorList>
            <consortium name="The Broad Institute Genome Sequencing Platform"/>
            <consortium name="The Broad Institute Genome Sequencing Center for Infectious Disease"/>
            <person name="Neafsey D."/>
            <person name="Carlton J."/>
            <person name="Barnwell J."/>
            <person name="Collins W."/>
            <person name="Escalante A."/>
            <person name="Mullikin J."/>
            <person name="Saul A."/>
            <person name="Guigo R."/>
            <person name="Camara F."/>
            <person name="Young S.K."/>
            <person name="Zeng Q."/>
            <person name="Gargeya S."/>
            <person name="Fitzgerald M."/>
            <person name="Haas B."/>
            <person name="Abouelleil A."/>
            <person name="Alvarado L."/>
            <person name="Arachchi H.M."/>
            <person name="Berlin A."/>
            <person name="Brown A."/>
            <person name="Chapman S.B."/>
            <person name="Chen Z."/>
            <person name="Dunbar C."/>
            <person name="Freedman E."/>
            <person name="Gearin G."/>
            <person name="Gellesch M."/>
            <person name="Goldberg J."/>
            <person name="Griggs A."/>
            <person name="Gujja S."/>
            <person name="Heiman D."/>
            <person name="Howarth C."/>
            <person name="Larson L."/>
            <person name="Lui A."/>
            <person name="MacDonald P.J.P."/>
            <person name="Montmayeur A."/>
            <person name="Murphy C."/>
            <person name="Neiman D."/>
            <person name="Pearson M."/>
            <person name="Priest M."/>
            <person name="Roberts A."/>
            <person name="Saif S."/>
            <person name="Shea T."/>
            <person name="Shenoy N."/>
            <person name="Sisk P."/>
            <person name="Stolte C."/>
            <person name="Sykes S."/>
            <person name="Wortman J."/>
            <person name="Nusbaum C."/>
            <person name="Birren B."/>
        </authorList>
    </citation>
    <scope>NUCLEOTIDE SEQUENCE [LARGE SCALE GENOMIC DNA]</scope>
    <source>
        <strain evidence="2 3">North Korean</strain>
    </source>
</reference>
<protein>
    <recommendedName>
        <fullName evidence="4">Variable surface protein Vir9-like protein</fullName>
    </recommendedName>
</protein>
<dbReference type="Pfam" id="PF05795">
    <property type="entry name" value="Plasmodium_Vir"/>
    <property type="match status" value="1"/>
</dbReference>
<keyword evidence="1" id="KW-1133">Transmembrane helix</keyword>
<evidence type="ECO:0000313" key="2">
    <source>
        <dbReference type="EMBL" id="KMZ95979.1"/>
    </source>
</evidence>
<evidence type="ECO:0000256" key="1">
    <source>
        <dbReference type="SAM" id="Phobius"/>
    </source>
</evidence>
<dbReference type="Proteomes" id="UP000053239">
    <property type="component" value="Unassembled WGS sequence"/>
</dbReference>
<name>A0A0J9TL10_PLAVI</name>
<dbReference type="InterPro" id="IPR008780">
    <property type="entry name" value="Plasmodium_Vir"/>
</dbReference>
<sequence length="201" mass="23952">MKEYVEHCKKAVQYINVLEEKFASKIGGCKYITFWAHSTVLKINSVKLDMSTFYEKLIEVYADFFNKETCNNYIEDLDDNKFQKLKTLGELYENFEKLKKKDRYTGDKCTCASECVKIYMKEFTNCEKENNAPFCEELEKFSEKYNDFMKNETKCQVQKILPSTKKADIKVILFPVATLMVTSFMLYFLFKVTNYYFKKYE</sequence>